<proteinExistence type="predicted"/>
<comment type="caution">
    <text evidence="1">The sequence shown here is derived from an EMBL/GenBank/DDBJ whole genome shotgun (WGS) entry which is preliminary data.</text>
</comment>
<organism evidence="1 2">
    <name type="scientific">Candidatus Gottesmanbacteria bacterium GW2011_GWB1_49_7</name>
    <dbReference type="NCBI Taxonomy" id="1618448"/>
    <lineage>
        <taxon>Bacteria</taxon>
        <taxon>Candidatus Gottesmaniibacteriota</taxon>
    </lineage>
</organism>
<accession>A0A0G1Y7F0</accession>
<name>A0A0G1Y7F0_9BACT</name>
<protein>
    <recommendedName>
        <fullName evidence="3">Bacteriophage Mu GpT domain-containing protein</fullName>
    </recommendedName>
</protein>
<dbReference type="AlphaFoldDB" id="A0A0G1Y7F0"/>
<gene>
    <name evidence="1" type="ORF">UY48_C0030G0004</name>
</gene>
<dbReference type="Pfam" id="PF25209">
    <property type="entry name" value="Phage_capsid_4"/>
    <property type="match status" value="1"/>
</dbReference>
<dbReference type="EMBL" id="LCQD01000030">
    <property type="protein sequence ID" value="KKW10797.1"/>
    <property type="molecule type" value="Genomic_DNA"/>
</dbReference>
<evidence type="ECO:0000313" key="1">
    <source>
        <dbReference type="EMBL" id="KKW10797.1"/>
    </source>
</evidence>
<evidence type="ECO:0000313" key="2">
    <source>
        <dbReference type="Proteomes" id="UP000034588"/>
    </source>
</evidence>
<evidence type="ECO:0008006" key="3">
    <source>
        <dbReference type="Google" id="ProtNLM"/>
    </source>
</evidence>
<sequence>MRSGTLRGLVQKHVTECGGNLRSGYEAAANELDGLMIGETPKVKPSDFSIKALFEELVDPHRRFDVTTDAQLIAEAISASAFPQISNRIFHRTVMPEYEVQTGIASMLVQEDQATKTQSEEIAGLTAMEGLEMRPEQMSYEETDFGEKRVRIYSADHGRITSLTREAIFDDRTGQILRTARGVGRKAGQHRAKQIIQTIEMLPRTAMKESATRAFVYKGTAITQAQFYSTDHSAILDSQVNSNTVTDALGTVGLINATVLLDSMVDERGDEVVITVQTLLVPSALRVTAWQLTRSPQQFDTANRASNFFGPGGSPEGQFKVLVSPFLSSTTKYYLGDFQEQLLWLWVWKPSTATQGTETTKAFESQIIQRFRFNYNGGLGHTDYRRIIRGGA</sequence>
<dbReference type="Proteomes" id="UP000034588">
    <property type="component" value="Unassembled WGS sequence"/>
</dbReference>
<reference evidence="1 2" key="1">
    <citation type="journal article" date="2015" name="Nature">
        <title>rRNA introns, odd ribosomes, and small enigmatic genomes across a large radiation of phyla.</title>
        <authorList>
            <person name="Brown C.T."/>
            <person name="Hug L.A."/>
            <person name="Thomas B.C."/>
            <person name="Sharon I."/>
            <person name="Castelle C.J."/>
            <person name="Singh A."/>
            <person name="Wilkins M.J."/>
            <person name="Williams K.H."/>
            <person name="Banfield J.F."/>
        </authorList>
    </citation>
    <scope>NUCLEOTIDE SEQUENCE [LARGE SCALE GENOMIC DNA]</scope>
</reference>